<reference evidence="3 4" key="1">
    <citation type="submission" date="2024-04" db="EMBL/GenBank/DDBJ databases">
        <title>The reference genome of an endangered Asteraceae, Deinandra increscens subsp. villosa, native to the Central Coast of California.</title>
        <authorList>
            <person name="Guilliams M."/>
            <person name="Hasenstab-Lehman K."/>
            <person name="Meyer R."/>
            <person name="Mcevoy S."/>
        </authorList>
    </citation>
    <scope>NUCLEOTIDE SEQUENCE [LARGE SCALE GENOMIC DNA]</scope>
    <source>
        <tissue evidence="3">Leaf</tissue>
    </source>
</reference>
<protein>
    <recommendedName>
        <fullName evidence="2">Myb/SANT-like domain-containing protein</fullName>
    </recommendedName>
</protein>
<sequence>MPPKKDNEEGITWTNENTLMFCDVVINYITKNGRTQLIKWKDLEEMFMKTFGKRVPFKSLKNKYDSMKKDWRLWKFLKMGETGLGWNPTTGRLDCSNDWWERKLKEKPESKKFRNKGVCPQLEEKWDHLFGDAVATGVSCVAPSLNPEFVDALSDDVDHMPDLAEDTYREYTHYSRIVDLDDQEGVNNEEGLDNQEHSFMRNFAEEVTGNPPISSNIPKPSNNSVKRKRRESAGSAFMREHLNKVHDLHSDMLSMIGHNANTKKDDIGITIPQVMDIMNRMVEKGDVRVGEEVWCHALVMFRDPSNREIFFNIPNDDGRLSWLKFAHSKNIV</sequence>
<evidence type="ECO:0000313" key="4">
    <source>
        <dbReference type="Proteomes" id="UP001408789"/>
    </source>
</evidence>
<dbReference type="EMBL" id="JBCNJP010000025">
    <property type="protein sequence ID" value="KAK9056088.1"/>
    <property type="molecule type" value="Genomic_DNA"/>
</dbReference>
<comment type="caution">
    <text evidence="3">The sequence shown here is derived from an EMBL/GenBank/DDBJ whole genome shotgun (WGS) entry which is preliminary data.</text>
</comment>
<feature type="compositionally biased region" description="Low complexity" evidence="1">
    <location>
        <begin position="210"/>
        <end position="224"/>
    </location>
</feature>
<dbReference type="PANTHER" id="PTHR31704">
    <property type="entry name" value="MYB/SANT-LIKE DNA-BINDING DOMAIN PROTEIN-RELATED"/>
    <property type="match status" value="1"/>
</dbReference>
<feature type="region of interest" description="Disordered" evidence="1">
    <location>
        <begin position="206"/>
        <end position="231"/>
    </location>
</feature>
<evidence type="ECO:0000313" key="3">
    <source>
        <dbReference type="EMBL" id="KAK9056088.1"/>
    </source>
</evidence>
<gene>
    <name evidence="3" type="ORF">SSX86_027176</name>
</gene>
<dbReference type="Proteomes" id="UP001408789">
    <property type="component" value="Unassembled WGS sequence"/>
</dbReference>
<accession>A0AAP0CJI4</accession>
<evidence type="ECO:0000256" key="1">
    <source>
        <dbReference type="SAM" id="MobiDB-lite"/>
    </source>
</evidence>
<feature type="domain" description="Myb/SANT-like" evidence="2">
    <location>
        <begin position="12"/>
        <end position="102"/>
    </location>
</feature>
<dbReference type="Pfam" id="PF12776">
    <property type="entry name" value="Myb_DNA-bind_3"/>
    <property type="match status" value="1"/>
</dbReference>
<name>A0AAP0CJI4_9ASTR</name>
<proteinExistence type="predicted"/>
<organism evidence="3 4">
    <name type="scientific">Deinandra increscens subsp. villosa</name>
    <dbReference type="NCBI Taxonomy" id="3103831"/>
    <lineage>
        <taxon>Eukaryota</taxon>
        <taxon>Viridiplantae</taxon>
        <taxon>Streptophyta</taxon>
        <taxon>Embryophyta</taxon>
        <taxon>Tracheophyta</taxon>
        <taxon>Spermatophyta</taxon>
        <taxon>Magnoliopsida</taxon>
        <taxon>eudicotyledons</taxon>
        <taxon>Gunneridae</taxon>
        <taxon>Pentapetalae</taxon>
        <taxon>asterids</taxon>
        <taxon>campanulids</taxon>
        <taxon>Asterales</taxon>
        <taxon>Asteraceae</taxon>
        <taxon>Asteroideae</taxon>
        <taxon>Heliantheae alliance</taxon>
        <taxon>Madieae</taxon>
        <taxon>Madiinae</taxon>
        <taxon>Deinandra</taxon>
    </lineage>
</organism>
<keyword evidence="4" id="KW-1185">Reference proteome</keyword>
<dbReference type="PANTHER" id="PTHR31704:SF55">
    <property type="entry name" value="MYB_SANT-LIKE DNA-BINDING DOMAIN PROTEIN"/>
    <property type="match status" value="1"/>
</dbReference>
<evidence type="ECO:0000259" key="2">
    <source>
        <dbReference type="Pfam" id="PF12776"/>
    </source>
</evidence>
<dbReference type="AlphaFoldDB" id="A0AAP0CJI4"/>
<dbReference type="InterPro" id="IPR024752">
    <property type="entry name" value="Myb/SANT-like_dom"/>
</dbReference>